<dbReference type="EMBL" id="AMCI01004021">
    <property type="protein sequence ID" value="EJW98971.1"/>
    <property type="molecule type" value="Genomic_DNA"/>
</dbReference>
<gene>
    <name evidence="1" type="ORF">EVA_12923</name>
</gene>
<proteinExistence type="predicted"/>
<evidence type="ECO:0000313" key="1">
    <source>
        <dbReference type="EMBL" id="EJW98971.1"/>
    </source>
</evidence>
<accession>J9FVE0</accession>
<reference evidence="1" key="1">
    <citation type="journal article" date="2012" name="PLoS ONE">
        <title>Gene sets for utilization of primary and secondary nutrition supplies in the distal gut of endangered iberian lynx.</title>
        <authorList>
            <person name="Alcaide M."/>
            <person name="Messina E."/>
            <person name="Richter M."/>
            <person name="Bargiela R."/>
            <person name="Peplies J."/>
            <person name="Huws S.A."/>
            <person name="Newbold C.J."/>
            <person name="Golyshin P.N."/>
            <person name="Simon M.A."/>
            <person name="Lopez G."/>
            <person name="Yakimov M.M."/>
            <person name="Ferrer M."/>
        </authorList>
    </citation>
    <scope>NUCLEOTIDE SEQUENCE</scope>
</reference>
<name>J9FVE0_9ZZZZ</name>
<protein>
    <submittedName>
        <fullName evidence="1">Uncharacterized protein</fullName>
    </submittedName>
</protein>
<feature type="non-terminal residue" evidence="1">
    <location>
        <position position="1"/>
    </location>
</feature>
<comment type="caution">
    <text evidence="1">The sequence shown here is derived from an EMBL/GenBank/DDBJ whole genome shotgun (WGS) entry which is preliminary data.</text>
</comment>
<dbReference type="AlphaFoldDB" id="J9FVE0"/>
<organism evidence="1">
    <name type="scientific">gut metagenome</name>
    <dbReference type="NCBI Taxonomy" id="749906"/>
    <lineage>
        <taxon>unclassified sequences</taxon>
        <taxon>metagenomes</taxon>
        <taxon>organismal metagenomes</taxon>
    </lineage>
</organism>
<sequence>FFPMLPGQEPECWRELVEEGLPKLLHGTYEGTYQQRLIARHNSLLREG</sequence>